<accession>A0ABV9D627</accession>
<keyword evidence="3" id="KW-1185">Reference proteome</keyword>
<dbReference type="Proteomes" id="UP001595955">
    <property type="component" value="Unassembled WGS sequence"/>
</dbReference>
<dbReference type="Pfam" id="PF14155">
    <property type="entry name" value="DUF4307"/>
    <property type="match status" value="1"/>
</dbReference>
<evidence type="ECO:0000313" key="3">
    <source>
        <dbReference type="Proteomes" id="UP001595955"/>
    </source>
</evidence>
<feature type="transmembrane region" description="Helical" evidence="1">
    <location>
        <begin position="29"/>
        <end position="48"/>
    </location>
</feature>
<proteinExistence type="predicted"/>
<reference evidence="3" key="1">
    <citation type="journal article" date="2019" name="Int. J. Syst. Evol. Microbiol.">
        <title>The Global Catalogue of Microorganisms (GCM) 10K type strain sequencing project: providing services to taxonomists for standard genome sequencing and annotation.</title>
        <authorList>
            <consortium name="The Broad Institute Genomics Platform"/>
            <consortium name="The Broad Institute Genome Sequencing Center for Infectious Disease"/>
            <person name="Wu L."/>
            <person name="Ma J."/>
        </authorList>
    </citation>
    <scope>NUCLEOTIDE SEQUENCE [LARGE SCALE GENOMIC DNA]</scope>
    <source>
        <strain evidence="3">JCM 3369</strain>
    </source>
</reference>
<keyword evidence="1" id="KW-1133">Transmembrane helix</keyword>
<dbReference type="EMBL" id="JBHSGF010000001">
    <property type="protein sequence ID" value="MFC4554062.1"/>
    <property type="molecule type" value="Genomic_DNA"/>
</dbReference>
<organism evidence="2 3">
    <name type="scientific">Georgenia faecalis</name>
    <dbReference type="NCBI Taxonomy" id="2483799"/>
    <lineage>
        <taxon>Bacteria</taxon>
        <taxon>Bacillati</taxon>
        <taxon>Actinomycetota</taxon>
        <taxon>Actinomycetes</taxon>
        <taxon>Micrococcales</taxon>
        <taxon>Bogoriellaceae</taxon>
        <taxon>Georgenia</taxon>
    </lineage>
</organism>
<dbReference type="RefSeq" id="WP_164471309.1">
    <property type="nucleotide sequence ID" value="NZ_CP033325.1"/>
</dbReference>
<evidence type="ECO:0000313" key="2">
    <source>
        <dbReference type="EMBL" id="MFC4554062.1"/>
    </source>
</evidence>
<evidence type="ECO:0000256" key="1">
    <source>
        <dbReference type="SAM" id="Phobius"/>
    </source>
</evidence>
<gene>
    <name evidence="2" type="ORF">ACFO3F_02280</name>
</gene>
<keyword evidence="1" id="KW-0812">Transmembrane</keyword>
<dbReference type="InterPro" id="IPR025443">
    <property type="entry name" value="DUF4307"/>
</dbReference>
<name>A0ABV9D627_9MICO</name>
<protein>
    <submittedName>
        <fullName evidence="2">DUF4307 domain-containing protein</fullName>
    </submittedName>
</protein>
<keyword evidence="1" id="KW-0472">Membrane</keyword>
<sequence length="139" mass="14380">MSPAPYGDAESSRAMLDARYGVPRRSRRALLAAVGVLAVVAFVVFAFVSTNEPVRTQEAGYRSLGPDAVEVTFTVVKAPEIVADCTVIALGESFSEVGAATVRVGPDPGQKIVSVTTTVRTASPAQGARVDGCTVVEAP</sequence>
<comment type="caution">
    <text evidence="2">The sequence shown here is derived from an EMBL/GenBank/DDBJ whole genome shotgun (WGS) entry which is preliminary data.</text>
</comment>